<evidence type="ECO:0000313" key="2">
    <source>
        <dbReference type="EMBL" id="EKC36720.1"/>
    </source>
</evidence>
<gene>
    <name evidence="2" type="ORF">CGI_10024950</name>
</gene>
<accession>K1R668</accession>
<dbReference type="InParanoid" id="K1R668"/>
<proteinExistence type="predicted"/>
<dbReference type="Pfam" id="PF20700">
    <property type="entry name" value="Mutator"/>
    <property type="match status" value="1"/>
</dbReference>
<dbReference type="EMBL" id="JH819166">
    <property type="protein sequence ID" value="EKC36720.1"/>
    <property type="molecule type" value="Genomic_DNA"/>
</dbReference>
<dbReference type="HOGENOM" id="CLU_2500095_0_0_1"/>
<feature type="domain" description="Mutator-like transposase" evidence="1">
    <location>
        <begin position="4"/>
        <end position="73"/>
    </location>
</feature>
<name>K1R668_MAGGI</name>
<protein>
    <recommendedName>
        <fullName evidence="1">Mutator-like transposase domain-containing protein</fullName>
    </recommendedName>
</protein>
<dbReference type="AlphaFoldDB" id="K1R668"/>
<reference evidence="2" key="1">
    <citation type="journal article" date="2012" name="Nature">
        <title>The oyster genome reveals stress adaptation and complexity of shell formation.</title>
        <authorList>
            <person name="Zhang G."/>
            <person name="Fang X."/>
            <person name="Guo X."/>
            <person name="Li L."/>
            <person name="Luo R."/>
            <person name="Xu F."/>
            <person name="Yang P."/>
            <person name="Zhang L."/>
            <person name="Wang X."/>
            <person name="Qi H."/>
            <person name="Xiong Z."/>
            <person name="Que H."/>
            <person name="Xie Y."/>
            <person name="Holland P.W."/>
            <person name="Paps J."/>
            <person name="Zhu Y."/>
            <person name="Wu F."/>
            <person name="Chen Y."/>
            <person name="Wang J."/>
            <person name="Peng C."/>
            <person name="Meng J."/>
            <person name="Yang L."/>
            <person name="Liu J."/>
            <person name="Wen B."/>
            <person name="Zhang N."/>
            <person name="Huang Z."/>
            <person name="Zhu Q."/>
            <person name="Feng Y."/>
            <person name="Mount A."/>
            <person name="Hedgecock D."/>
            <person name="Xu Z."/>
            <person name="Liu Y."/>
            <person name="Domazet-Loso T."/>
            <person name="Du Y."/>
            <person name="Sun X."/>
            <person name="Zhang S."/>
            <person name="Liu B."/>
            <person name="Cheng P."/>
            <person name="Jiang X."/>
            <person name="Li J."/>
            <person name="Fan D."/>
            <person name="Wang W."/>
            <person name="Fu W."/>
            <person name="Wang T."/>
            <person name="Wang B."/>
            <person name="Zhang J."/>
            <person name="Peng Z."/>
            <person name="Li Y."/>
            <person name="Li N."/>
            <person name="Wang J."/>
            <person name="Chen M."/>
            <person name="He Y."/>
            <person name="Tan F."/>
            <person name="Song X."/>
            <person name="Zheng Q."/>
            <person name="Huang R."/>
            <person name="Yang H."/>
            <person name="Du X."/>
            <person name="Chen L."/>
            <person name="Yang M."/>
            <person name="Gaffney P.M."/>
            <person name="Wang S."/>
            <person name="Luo L."/>
            <person name="She Z."/>
            <person name="Ming Y."/>
            <person name="Huang W."/>
            <person name="Zhang S."/>
            <person name="Huang B."/>
            <person name="Zhang Y."/>
            <person name="Qu T."/>
            <person name="Ni P."/>
            <person name="Miao G."/>
            <person name="Wang J."/>
            <person name="Wang Q."/>
            <person name="Steinberg C.E."/>
            <person name="Wang H."/>
            <person name="Li N."/>
            <person name="Qian L."/>
            <person name="Zhang G."/>
            <person name="Li Y."/>
            <person name="Yang H."/>
            <person name="Liu X."/>
            <person name="Wang J."/>
            <person name="Yin Y."/>
            <person name="Wang J."/>
        </authorList>
    </citation>
    <scope>NUCLEOTIDE SEQUENCE [LARGE SCALE GENOMIC DNA]</scope>
    <source>
        <strain evidence="2">05x7-T-G4-1.051#20</strain>
    </source>
</reference>
<dbReference type="InterPro" id="IPR049012">
    <property type="entry name" value="Mutator_transp_dom"/>
</dbReference>
<sequence>MYVHTGSAKAMEQDMVVEVVKEKKQAGIPTAAIVGDDDATTISKLHQTVDPNIKKRSDKNYLKKNLSNSLYVLKQTYPSLSVRVIR</sequence>
<organism evidence="2">
    <name type="scientific">Magallana gigas</name>
    <name type="common">Pacific oyster</name>
    <name type="synonym">Crassostrea gigas</name>
    <dbReference type="NCBI Taxonomy" id="29159"/>
    <lineage>
        <taxon>Eukaryota</taxon>
        <taxon>Metazoa</taxon>
        <taxon>Spiralia</taxon>
        <taxon>Lophotrochozoa</taxon>
        <taxon>Mollusca</taxon>
        <taxon>Bivalvia</taxon>
        <taxon>Autobranchia</taxon>
        <taxon>Pteriomorphia</taxon>
        <taxon>Ostreida</taxon>
        <taxon>Ostreoidea</taxon>
        <taxon>Ostreidae</taxon>
        <taxon>Magallana</taxon>
    </lineage>
</organism>
<evidence type="ECO:0000259" key="1">
    <source>
        <dbReference type="Pfam" id="PF20700"/>
    </source>
</evidence>